<keyword evidence="2" id="KW-1185">Reference proteome</keyword>
<sequence length="132" mass="15355">MFRLKIRKETKLFTNVQVAKRIATTMRMCMEELRMMGNIKALGTKTNIWLSSNSNSRVQFKVSGAFHVSLKMSRNGHHFRDEDISQSTITTQLKKHSIFTDKKVTQKGKYEIKNSEKNVLDVKRESSLRIMT</sequence>
<proteinExistence type="predicted"/>
<dbReference type="EMBL" id="CVRI01000015">
    <property type="protein sequence ID" value="CRK89979.1"/>
    <property type="molecule type" value="Genomic_DNA"/>
</dbReference>
<accession>A0A1J1HPT7</accession>
<evidence type="ECO:0000313" key="1">
    <source>
        <dbReference type="EMBL" id="CRK89979.1"/>
    </source>
</evidence>
<evidence type="ECO:0000313" key="2">
    <source>
        <dbReference type="Proteomes" id="UP000183832"/>
    </source>
</evidence>
<gene>
    <name evidence="1" type="ORF">CLUMA_CG003706</name>
</gene>
<reference evidence="1 2" key="1">
    <citation type="submission" date="2015-04" db="EMBL/GenBank/DDBJ databases">
        <authorList>
            <person name="Syromyatnikov M.Y."/>
            <person name="Popov V.N."/>
        </authorList>
    </citation>
    <scope>NUCLEOTIDE SEQUENCE [LARGE SCALE GENOMIC DNA]</scope>
</reference>
<protein>
    <submittedName>
        <fullName evidence="1">CLUMA_CG003706, isoform A</fullName>
    </submittedName>
</protein>
<organism evidence="1 2">
    <name type="scientific">Clunio marinus</name>
    <dbReference type="NCBI Taxonomy" id="568069"/>
    <lineage>
        <taxon>Eukaryota</taxon>
        <taxon>Metazoa</taxon>
        <taxon>Ecdysozoa</taxon>
        <taxon>Arthropoda</taxon>
        <taxon>Hexapoda</taxon>
        <taxon>Insecta</taxon>
        <taxon>Pterygota</taxon>
        <taxon>Neoptera</taxon>
        <taxon>Endopterygota</taxon>
        <taxon>Diptera</taxon>
        <taxon>Nematocera</taxon>
        <taxon>Chironomoidea</taxon>
        <taxon>Chironomidae</taxon>
        <taxon>Clunio</taxon>
    </lineage>
</organism>
<dbReference type="AlphaFoldDB" id="A0A1J1HPT7"/>
<dbReference type="Proteomes" id="UP000183832">
    <property type="component" value="Unassembled WGS sequence"/>
</dbReference>
<name>A0A1J1HPT7_9DIPT</name>